<accession>A0ABU4DSW4</accession>
<dbReference type="RefSeq" id="WP_317640105.1">
    <property type="nucleotide sequence ID" value="NZ_JAPMIV010000014.1"/>
</dbReference>
<proteinExistence type="predicted"/>
<evidence type="ECO:0000256" key="1">
    <source>
        <dbReference type="SAM" id="MobiDB-lite"/>
    </source>
</evidence>
<feature type="signal peptide" evidence="2">
    <location>
        <begin position="1"/>
        <end position="19"/>
    </location>
</feature>
<organism evidence="3 4">
    <name type="scientific">Deinococcus arenicola</name>
    <dbReference type="NCBI Taxonomy" id="2994950"/>
    <lineage>
        <taxon>Bacteria</taxon>
        <taxon>Thermotogati</taxon>
        <taxon>Deinococcota</taxon>
        <taxon>Deinococci</taxon>
        <taxon>Deinococcales</taxon>
        <taxon>Deinococcaceae</taxon>
        <taxon>Deinococcus</taxon>
    </lineage>
</organism>
<reference evidence="3 4" key="1">
    <citation type="submission" date="2022-11" db="EMBL/GenBank/DDBJ databases">
        <title>Deinococcus ZS9-10, Low Temperature and Draught-tolerating, UV-resistant Bacteria from Continental Antarctica.</title>
        <authorList>
            <person name="Cheng L."/>
        </authorList>
    </citation>
    <scope>NUCLEOTIDE SEQUENCE [LARGE SCALE GENOMIC DNA]</scope>
    <source>
        <strain evidence="3 4">ZS9-10</strain>
    </source>
</reference>
<evidence type="ECO:0000313" key="3">
    <source>
        <dbReference type="EMBL" id="MDV6374779.1"/>
    </source>
</evidence>
<feature type="non-terminal residue" evidence="3">
    <location>
        <position position="391"/>
    </location>
</feature>
<feature type="region of interest" description="Disordered" evidence="1">
    <location>
        <begin position="242"/>
        <end position="268"/>
    </location>
</feature>
<name>A0ABU4DSW4_9DEIO</name>
<dbReference type="Proteomes" id="UP001276150">
    <property type="component" value="Unassembled WGS sequence"/>
</dbReference>
<dbReference type="EMBL" id="JAPMIV010000014">
    <property type="protein sequence ID" value="MDV6374779.1"/>
    <property type="molecule type" value="Genomic_DNA"/>
</dbReference>
<evidence type="ECO:0000313" key="4">
    <source>
        <dbReference type="Proteomes" id="UP001276150"/>
    </source>
</evidence>
<evidence type="ECO:0000256" key="2">
    <source>
        <dbReference type="SAM" id="SignalP"/>
    </source>
</evidence>
<feature type="chain" id="PRO_5046040115" evidence="2">
    <location>
        <begin position="20"/>
        <end position="391"/>
    </location>
</feature>
<sequence>MNSRFLLPLALLGLSGVLAQSAAPSSASPAPALPASTPAPSTAAQTITVQAEVWADNWFALYVNGQLVKEDSVPITTERSFNAERFTFQTPWPAQLAFVVKDFRENDTGLEYIGTARQQMGDGGFIAQFTDAQTEQVLAVTDSSARVLVTHHTPTDSACAAQSQPVAGTAPCGFTVTPEPSGWNLTPFDDSGWSGASVFTAAQVSPKDGFDEITWNSAARLIWGPDLQKDNTVLIRVPPQPGARSVAALPQSKAATGTTTSPTAADSDAACQDRTARFQAAGGLAQVRCESGALIVESDGLAREPMMVGITAWQQQVPLPQPYRGANAYRLPLHPAPAAQPTPTSGVGAVAVALNGVPVFNPTKPSQGGDQEIYTPQNDPKLIGELDDCGG</sequence>
<feature type="region of interest" description="Disordered" evidence="1">
    <location>
        <begin position="361"/>
        <end position="391"/>
    </location>
</feature>
<protein>
    <submittedName>
        <fullName evidence="3">Uncharacterized protein</fullName>
    </submittedName>
</protein>
<feature type="compositionally biased region" description="Polar residues" evidence="1">
    <location>
        <begin position="363"/>
        <end position="378"/>
    </location>
</feature>
<feature type="compositionally biased region" description="Low complexity" evidence="1">
    <location>
        <begin position="254"/>
        <end position="268"/>
    </location>
</feature>
<dbReference type="Gene3D" id="2.60.120.260">
    <property type="entry name" value="Galactose-binding domain-like"/>
    <property type="match status" value="1"/>
</dbReference>
<gene>
    <name evidence="3" type="ORF">ORD21_09285</name>
</gene>
<comment type="caution">
    <text evidence="3">The sequence shown here is derived from an EMBL/GenBank/DDBJ whole genome shotgun (WGS) entry which is preliminary data.</text>
</comment>
<keyword evidence="2" id="KW-0732">Signal</keyword>
<keyword evidence="4" id="KW-1185">Reference proteome</keyword>